<dbReference type="Proteomes" id="UP000256388">
    <property type="component" value="Unassembled WGS sequence"/>
</dbReference>
<dbReference type="PANTHER" id="PTHR36443">
    <property type="entry name" value="BSR5223 PROTEIN"/>
    <property type="match status" value="1"/>
</dbReference>
<evidence type="ECO:0000313" key="2">
    <source>
        <dbReference type="EMBL" id="REG10471.1"/>
    </source>
</evidence>
<dbReference type="PANTHER" id="PTHR36443:SF1">
    <property type="entry name" value="BSR5223 PROTEIN"/>
    <property type="match status" value="1"/>
</dbReference>
<accession>A0A3E0AFN6</accession>
<dbReference type="AlphaFoldDB" id="A0A3E0AFN6"/>
<name>A0A3E0AFN6_9CHLR</name>
<proteinExistence type="predicted"/>
<evidence type="ECO:0000313" key="3">
    <source>
        <dbReference type="Proteomes" id="UP000256388"/>
    </source>
</evidence>
<organism evidence="2 3">
    <name type="scientific">Pelolinea submarina</name>
    <dbReference type="NCBI Taxonomy" id="913107"/>
    <lineage>
        <taxon>Bacteria</taxon>
        <taxon>Bacillati</taxon>
        <taxon>Chloroflexota</taxon>
        <taxon>Anaerolineae</taxon>
        <taxon>Anaerolineales</taxon>
        <taxon>Anaerolineaceae</taxon>
        <taxon>Pelolinea</taxon>
    </lineage>
</organism>
<keyword evidence="1" id="KW-0812">Transmembrane</keyword>
<sequence length="75" mass="8370">MDFKSLSRWFILAGVCLLAVGGIFWLLGKILPRNIPGTLKIQMGNATIFFPIFLSVLLSIILTLVLNIIGRFLNH</sequence>
<dbReference type="RefSeq" id="WP_116223650.1">
    <property type="nucleotide sequence ID" value="NZ_AP018437.1"/>
</dbReference>
<dbReference type="Pfam" id="PF11146">
    <property type="entry name" value="DUF2905"/>
    <property type="match status" value="1"/>
</dbReference>
<protein>
    <submittedName>
        <fullName evidence="2">DUF2905 family protein</fullName>
    </submittedName>
</protein>
<feature type="transmembrane region" description="Helical" evidence="1">
    <location>
        <begin position="6"/>
        <end position="27"/>
    </location>
</feature>
<keyword evidence="3" id="KW-1185">Reference proteome</keyword>
<gene>
    <name evidence="2" type="ORF">DFR64_0329</name>
</gene>
<reference evidence="2 3" key="1">
    <citation type="submission" date="2018-08" db="EMBL/GenBank/DDBJ databases">
        <title>Genomic Encyclopedia of Type Strains, Phase IV (KMG-IV): sequencing the most valuable type-strain genomes for metagenomic binning, comparative biology and taxonomic classification.</title>
        <authorList>
            <person name="Goeker M."/>
        </authorList>
    </citation>
    <scope>NUCLEOTIDE SEQUENCE [LARGE SCALE GENOMIC DNA]</scope>
    <source>
        <strain evidence="2 3">DSM 23923</strain>
    </source>
</reference>
<evidence type="ECO:0000256" key="1">
    <source>
        <dbReference type="SAM" id="Phobius"/>
    </source>
</evidence>
<keyword evidence="1" id="KW-1133">Transmembrane helix</keyword>
<feature type="transmembrane region" description="Helical" evidence="1">
    <location>
        <begin position="48"/>
        <end position="69"/>
    </location>
</feature>
<comment type="caution">
    <text evidence="2">The sequence shown here is derived from an EMBL/GenBank/DDBJ whole genome shotgun (WGS) entry which is preliminary data.</text>
</comment>
<dbReference type="InterPro" id="IPR021320">
    <property type="entry name" value="DUF2905"/>
</dbReference>
<dbReference type="EMBL" id="QUMS01000001">
    <property type="protein sequence ID" value="REG10471.1"/>
    <property type="molecule type" value="Genomic_DNA"/>
</dbReference>
<keyword evidence="1" id="KW-0472">Membrane</keyword>